<dbReference type="PANTHER" id="PTHR44943">
    <property type="entry name" value="CELLULOSE SYNTHASE OPERON PROTEIN C"/>
    <property type="match status" value="1"/>
</dbReference>
<protein>
    <submittedName>
        <fullName evidence="5">Uncharacterized protein</fullName>
    </submittedName>
</protein>
<dbReference type="Gene3D" id="1.25.40.10">
    <property type="entry name" value="Tetratricopeptide repeat domain"/>
    <property type="match status" value="1"/>
</dbReference>
<dbReference type="InterPro" id="IPR019734">
    <property type="entry name" value="TPR_rpt"/>
</dbReference>
<feature type="transmembrane region" description="Helical" evidence="4">
    <location>
        <begin position="6"/>
        <end position="29"/>
    </location>
</feature>
<evidence type="ECO:0000256" key="1">
    <source>
        <dbReference type="ARBA" id="ARBA00022737"/>
    </source>
</evidence>
<dbReference type="SMART" id="SM00028">
    <property type="entry name" value="TPR"/>
    <property type="match status" value="2"/>
</dbReference>
<dbReference type="InterPro" id="IPR011990">
    <property type="entry name" value="TPR-like_helical_dom_sf"/>
</dbReference>
<evidence type="ECO:0000256" key="2">
    <source>
        <dbReference type="ARBA" id="ARBA00022803"/>
    </source>
</evidence>
<dbReference type="Pfam" id="PF00515">
    <property type="entry name" value="TPR_1"/>
    <property type="match status" value="1"/>
</dbReference>
<keyword evidence="4" id="KW-0472">Membrane</keyword>
<proteinExistence type="predicted"/>
<dbReference type="PANTHER" id="PTHR44943:SF9">
    <property type="entry name" value="TPR-REPEAT-CONTAINING PROTEIN"/>
    <property type="match status" value="1"/>
</dbReference>
<dbReference type="PROSITE" id="PS50293">
    <property type="entry name" value="TPR_REGION"/>
    <property type="match status" value="1"/>
</dbReference>
<sequence>MKKNFIIFLKFFITFCLIFLFIWEIQGLIKDYEIKKKKRQISILNHIMPRSFEYLVETVQQKKEFDPRKLKTFLYYYQKVIEYMPNRADAIGLTGFCFYHLGETEKAMASYKKAIVSYPQFFWYYYNLGMIHLEQKQYAQAVEFFKKGLSLNPEKTMKLIYESRRIYFPLISITASLTKTLPPKQLEQGYQKAALLVGVFNKYKNSSKNFKEILKNIEVGLQLF</sequence>
<reference evidence="5" key="1">
    <citation type="submission" date="2018-06" db="EMBL/GenBank/DDBJ databases">
        <authorList>
            <person name="Zhirakovskaya E."/>
        </authorList>
    </citation>
    <scope>NUCLEOTIDE SEQUENCE</scope>
</reference>
<evidence type="ECO:0000313" key="5">
    <source>
        <dbReference type="EMBL" id="VAX35579.1"/>
    </source>
</evidence>
<organism evidence="5">
    <name type="scientific">hydrothermal vent metagenome</name>
    <dbReference type="NCBI Taxonomy" id="652676"/>
    <lineage>
        <taxon>unclassified sequences</taxon>
        <taxon>metagenomes</taxon>
        <taxon>ecological metagenomes</taxon>
    </lineage>
</organism>
<keyword evidence="4" id="KW-0812">Transmembrane</keyword>
<evidence type="ECO:0000256" key="4">
    <source>
        <dbReference type="SAM" id="Phobius"/>
    </source>
</evidence>
<keyword evidence="3" id="KW-0793">Thylakoid</keyword>
<dbReference type="Pfam" id="PF13174">
    <property type="entry name" value="TPR_6"/>
    <property type="match status" value="1"/>
</dbReference>
<dbReference type="AlphaFoldDB" id="A0A3B1D0E9"/>
<evidence type="ECO:0000256" key="3">
    <source>
        <dbReference type="ARBA" id="ARBA00023078"/>
    </source>
</evidence>
<keyword evidence="2" id="KW-0802">TPR repeat</keyword>
<keyword evidence="1" id="KW-0677">Repeat</keyword>
<dbReference type="EMBL" id="UOGJ01000065">
    <property type="protein sequence ID" value="VAX35579.1"/>
    <property type="molecule type" value="Genomic_DNA"/>
</dbReference>
<keyword evidence="4" id="KW-1133">Transmembrane helix</keyword>
<name>A0A3B1D0E9_9ZZZZ</name>
<accession>A0A3B1D0E9</accession>
<dbReference type="PROSITE" id="PS50005">
    <property type="entry name" value="TPR"/>
    <property type="match status" value="2"/>
</dbReference>
<gene>
    <name evidence="5" type="ORF">MNBD_UNCLBAC01-669</name>
</gene>
<dbReference type="SUPFAM" id="SSF48452">
    <property type="entry name" value="TPR-like"/>
    <property type="match status" value="1"/>
</dbReference>
<dbReference type="InterPro" id="IPR051685">
    <property type="entry name" value="Ycf3/AcsC/BcsC/TPR_MFPF"/>
</dbReference>